<feature type="compositionally biased region" description="Low complexity" evidence="1">
    <location>
        <begin position="174"/>
        <end position="187"/>
    </location>
</feature>
<dbReference type="InterPro" id="IPR005312">
    <property type="entry name" value="DUF1759"/>
</dbReference>
<feature type="compositionally biased region" description="Low complexity" evidence="1">
    <location>
        <begin position="140"/>
        <end position="157"/>
    </location>
</feature>
<protein>
    <submittedName>
        <fullName evidence="2">Uncharacterized protein</fullName>
    </submittedName>
</protein>
<dbReference type="AlphaFoldDB" id="A0AAD4MJV1"/>
<feature type="compositionally biased region" description="Basic residues" evidence="1">
    <location>
        <begin position="189"/>
        <end position="206"/>
    </location>
</feature>
<name>A0AAD4MJV1_9BILA</name>
<reference evidence="2" key="1">
    <citation type="submission" date="2022-01" db="EMBL/GenBank/DDBJ databases">
        <title>Genome Sequence Resource for Two Populations of Ditylenchus destructor, the Migratory Endoparasitic Phytonematode.</title>
        <authorList>
            <person name="Zhang H."/>
            <person name="Lin R."/>
            <person name="Xie B."/>
        </authorList>
    </citation>
    <scope>NUCLEOTIDE SEQUENCE</scope>
    <source>
        <strain evidence="2">BazhouSP</strain>
    </source>
</reference>
<dbReference type="Proteomes" id="UP001201812">
    <property type="component" value="Unassembled WGS sequence"/>
</dbReference>
<keyword evidence="3" id="KW-1185">Reference proteome</keyword>
<evidence type="ECO:0000256" key="1">
    <source>
        <dbReference type="SAM" id="MobiDB-lite"/>
    </source>
</evidence>
<accession>A0AAD4MJV1</accession>
<comment type="caution">
    <text evidence="2">The sequence shown here is derived from an EMBL/GenBank/DDBJ whole genome shotgun (WGS) entry which is preliminary data.</text>
</comment>
<dbReference type="Pfam" id="PF03564">
    <property type="entry name" value="DUF1759"/>
    <property type="match status" value="1"/>
</dbReference>
<gene>
    <name evidence="2" type="ORF">DdX_19750</name>
</gene>
<organism evidence="2 3">
    <name type="scientific">Ditylenchus destructor</name>
    <dbReference type="NCBI Taxonomy" id="166010"/>
    <lineage>
        <taxon>Eukaryota</taxon>
        <taxon>Metazoa</taxon>
        <taxon>Ecdysozoa</taxon>
        <taxon>Nematoda</taxon>
        <taxon>Chromadorea</taxon>
        <taxon>Rhabditida</taxon>
        <taxon>Tylenchina</taxon>
        <taxon>Tylenchomorpha</taxon>
        <taxon>Sphaerularioidea</taxon>
        <taxon>Anguinidae</taxon>
        <taxon>Anguininae</taxon>
        <taxon>Ditylenchus</taxon>
    </lineage>
</organism>
<dbReference type="EMBL" id="JAKKPZ010000438">
    <property type="protein sequence ID" value="KAI1695140.1"/>
    <property type="molecule type" value="Genomic_DNA"/>
</dbReference>
<evidence type="ECO:0000313" key="2">
    <source>
        <dbReference type="EMBL" id="KAI1695140.1"/>
    </source>
</evidence>
<evidence type="ECO:0000313" key="3">
    <source>
        <dbReference type="Proteomes" id="UP001201812"/>
    </source>
</evidence>
<proteinExistence type="predicted"/>
<feature type="region of interest" description="Disordered" evidence="1">
    <location>
        <begin position="133"/>
        <end position="206"/>
    </location>
</feature>
<sequence>MARKWVEFIDEIQDEEDKKAELLLFNNHALGNTTGSINVKVDDNEPPAYTPRLSQPKLVTFYGGITKWSEFRESFAYLVGQKSYSDQFKLSQLISHLDGRAKEKVVGYTLEGKNYQIVKDTSLRERRLGGAHLARPPPAAACTTPAAATGPATATGHGARRSHGARDPPQTRSTGPAAVTGPATATGHWARRSHGARRRHGSRRIH</sequence>